<dbReference type="Proteomes" id="UP000231019">
    <property type="component" value="Unassembled WGS sequence"/>
</dbReference>
<name>A0A2M7FZ42_9BACT</name>
<sequence length="178" mass="21067">MNHFEEKLKNRLLESGICSSETDLKGCTEDEITDLENTYGFFNENYRNFLKLIGHNAGILIDKYEFAFYYDRLIEANENIRHNIQEITKECLEENCPEEIPQMPSDYFVISARYGGDNPNFILTNSDSEIVYLYNDDGEIIQYKNSIWEWLLDFIKHTEKIISENRTQDWIKHIKSNA</sequence>
<evidence type="ECO:0000259" key="1">
    <source>
        <dbReference type="SMART" id="SM00860"/>
    </source>
</evidence>
<reference evidence="2 3" key="1">
    <citation type="submission" date="2017-09" db="EMBL/GenBank/DDBJ databases">
        <title>Depth-based differentiation of microbial function through sediment-hosted aquifers and enrichment of novel symbionts in the deep terrestrial subsurface.</title>
        <authorList>
            <person name="Probst A.J."/>
            <person name="Ladd B."/>
            <person name="Jarett J.K."/>
            <person name="Geller-Mcgrath D.E."/>
            <person name="Sieber C.M."/>
            <person name="Emerson J.B."/>
            <person name="Anantharaman K."/>
            <person name="Thomas B.C."/>
            <person name="Malmstrom R."/>
            <person name="Stieglmeier M."/>
            <person name="Klingl A."/>
            <person name="Woyke T."/>
            <person name="Ryan C.M."/>
            <person name="Banfield J.F."/>
        </authorList>
    </citation>
    <scope>NUCLEOTIDE SEQUENCE [LARGE SCALE GENOMIC DNA]</scope>
    <source>
        <strain evidence="2">CG17_big_fil_post_rev_8_21_14_2_50_48_46</strain>
    </source>
</reference>
<gene>
    <name evidence="2" type="ORF">COW36_21120</name>
</gene>
<accession>A0A2M7FZ42</accession>
<feature type="domain" description="Knr4/Smi1-like" evidence="1">
    <location>
        <begin position="26"/>
        <end position="153"/>
    </location>
</feature>
<dbReference type="SMART" id="SM00860">
    <property type="entry name" value="SMI1_KNR4"/>
    <property type="match status" value="1"/>
</dbReference>
<dbReference type="InterPro" id="IPR037883">
    <property type="entry name" value="Knr4/Smi1-like_sf"/>
</dbReference>
<dbReference type="AlphaFoldDB" id="A0A2M7FZ42"/>
<evidence type="ECO:0000313" key="2">
    <source>
        <dbReference type="EMBL" id="PIW14542.1"/>
    </source>
</evidence>
<comment type="caution">
    <text evidence="2">The sequence shown here is derived from an EMBL/GenBank/DDBJ whole genome shotgun (WGS) entry which is preliminary data.</text>
</comment>
<dbReference type="SUPFAM" id="SSF160631">
    <property type="entry name" value="SMI1/KNR4-like"/>
    <property type="match status" value="1"/>
</dbReference>
<dbReference type="EMBL" id="PFFQ01000059">
    <property type="protein sequence ID" value="PIW14542.1"/>
    <property type="molecule type" value="Genomic_DNA"/>
</dbReference>
<organism evidence="2 3">
    <name type="scientific">bacterium (Candidatus Blackallbacteria) CG17_big_fil_post_rev_8_21_14_2_50_48_46</name>
    <dbReference type="NCBI Taxonomy" id="2014261"/>
    <lineage>
        <taxon>Bacteria</taxon>
        <taxon>Candidatus Blackallbacteria</taxon>
    </lineage>
</organism>
<dbReference type="Pfam" id="PF09346">
    <property type="entry name" value="SMI1_KNR4"/>
    <property type="match status" value="1"/>
</dbReference>
<protein>
    <recommendedName>
        <fullName evidence="1">Knr4/Smi1-like domain-containing protein</fullName>
    </recommendedName>
</protein>
<proteinExistence type="predicted"/>
<evidence type="ECO:0000313" key="3">
    <source>
        <dbReference type="Proteomes" id="UP000231019"/>
    </source>
</evidence>
<dbReference type="Gene3D" id="3.40.1580.10">
    <property type="entry name" value="SMI1/KNR4-like"/>
    <property type="match status" value="1"/>
</dbReference>
<dbReference type="InterPro" id="IPR018958">
    <property type="entry name" value="Knr4/Smi1-like_dom"/>
</dbReference>